<evidence type="ECO:0000256" key="2">
    <source>
        <dbReference type="ARBA" id="ARBA00006679"/>
    </source>
</evidence>
<sequence>MTHATSRLYVHTQRLLTPVDGLPALALRLYLAPIFWMAGSNKLAHFDDTVTWFGNVEWGLGLPLPTLMAGLATATELLGALLLLAGLATRMIAVPLAITMAVAAFTVHWEFGWQAIADPAAPFANERVMASADKLAAARSLLQEYGNYPWLTASGKFVVLNNGIEFAATYFIMLLALMRTGGGRYVSLDYWVSRVTARPAS</sequence>
<evidence type="ECO:0000313" key="8">
    <source>
        <dbReference type="EMBL" id="NKI19372.1"/>
    </source>
</evidence>
<dbReference type="InterPro" id="IPR051907">
    <property type="entry name" value="DoxX-like_oxidoreductase"/>
</dbReference>
<evidence type="ECO:0000256" key="5">
    <source>
        <dbReference type="ARBA" id="ARBA00022989"/>
    </source>
</evidence>
<feature type="transmembrane region" description="Helical" evidence="7">
    <location>
        <begin position="157"/>
        <end position="177"/>
    </location>
</feature>
<dbReference type="InterPro" id="IPR032808">
    <property type="entry name" value="DoxX"/>
</dbReference>
<keyword evidence="6 7" id="KW-0472">Membrane</keyword>
<organism evidence="8 9">
    <name type="scientific">Spongiibacter thalassae</name>
    <dbReference type="NCBI Taxonomy" id="2721624"/>
    <lineage>
        <taxon>Bacteria</taxon>
        <taxon>Pseudomonadati</taxon>
        <taxon>Pseudomonadota</taxon>
        <taxon>Gammaproteobacteria</taxon>
        <taxon>Cellvibrionales</taxon>
        <taxon>Spongiibacteraceae</taxon>
        <taxon>Spongiibacter</taxon>
    </lineage>
</organism>
<evidence type="ECO:0000256" key="6">
    <source>
        <dbReference type="ARBA" id="ARBA00023136"/>
    </source>
</evidence>
<dbReference type="PANTHER" id="PTHR33452:SF19">
    <property type="entry name" value="DOXX FAMILY PROTEIN"/>
    <property type="match status" value="1"/>
</dbReference>
<keyword evidence="5 7" id="KW-1133">Transmembrane helix</keyword>
<proteinExistence type="inferred from homology"/>
<feature type="transmembrane region" description="Helical" evidence="7">
    <location>
        <begin position="58"/>
        <end position="84"/>
    </location>
</feature>
<comment type="subcellular location">
    <subcellularLocation>
        <location evidence="1">Cell membrane</location>
        <topology evidence="1">Multi-pass membrane protein</topology>
    </subcellularLocation>
</comment>
<keyword evidence="4 7" id="KW-0812">Transmembrane</keyword>
<dbReference type="RefSeq" id="WP_168451890.1">
    <property type="nucleotide sequence ID" value="NZ_JAAWWK010000007.1"/>
</dbReference>
<protein>
    <submittedName>
        <fullName evidence="8">DoxX family protein</fullName>
    </submittedName>
</protein>
<feature type="transmembrane region" description="Helical" evidence="7">
    <location>
        <begin position="21"/>
        <end position="38"/>
    </location>
</feature>
<accession>A0ABX1GLS4</accession>
<evidence type="ECO:0000256" key="3">
    <source>
        <dbReference type="ARBA" id="ARBA00022475"/>
    </source>
</evidence>
<gene>
    <name evidence="8" type="ORF">HCU74_18350</name>
</gene>
<evidence type="ECO:0000256" key="7">
    <source>
        <dbReference type="SAM" id="Phobius"/>
    </source>
</evidence>
<keyword evidence="3" id="KW-1003">Cell membrane</keyword>
<evidence type="ECO:0000256" key="1">
    <source>
        <dbReference type="ARBA" id="ARBA00004651"/>
    </source>
</evidence>
<comment type="caution">
    <text evidence="8">The sequence shown here is derived from an EMBL/GenBank/DDBJ whole genome shotgun (WGS) entry which is preliminary data.</text>
</comment>
<dbReference type="EMBL" id="JAAWWK010000007">
    <property type="protein sequence ID" value="NKI19372.1"/>
    <property type="molecule type" value="Genomic_DNA"/>
</dbReference>
<evidence type="ECO:0000313" key="9">
    <source>
        <dbReference type="Proteomes" id="UP000765845"/>
    </source>
</evidence>
<dbReference type="Pfam" id="PF07681">
    <property type="entry name" value="DoxX"/>
    <property type="match status" value="1"/>
</dbReference>
<reference evidence="8 9" key="1">
    <citation type="submission" date="2020-04" db="EMBL/GenBank/DDBJ databases">
        <authorList>
            <person name="Yoon J."/>
        </authorList>
    </citation>
    <scope>NUCLEOTIDE SEQUENCE [LARGE SCALE GENOMIC DNA]</scope>
    <source>
        <strain evidence="8 9">KMU-166</strain>
    </source>
</reference>
<dbReference type="Proteomes" id="UP000765845">
    <property type="component" value="Unassembled WGS sequence"/>
</dbReference>
<keyword evidence="9" id="KW-1185">Reference proteome</keyword>
<evidence type="ECO:0000256" key="4">
    <source>
        <dbReference type="ARBA" id="ARBA00022692"/>
    </source>
</evidence>
<feature type="transmembrane region" description="Helical" evidence="7">
    <location>
        <begin position="91"/>
        <end position="109"/>
    </location>
</feature>
<comment type="similarity">
    <text evidence="2">Belongs to the DoxX family.</text>
</comment>
<dbReference type="PANTHER" id="PTHR33452">
    <property type="entry name" value="OXIDOREDUCTASE CATD-RELATED"/>
    <property type="match status" value="1"/>
</dbReference>
<name>A0ABX1GLS4_9GAMM</name>